<dbReference type="Pfam" id="PF00561">
    <property type="entry name" value="Abhydrolase_1"/>
    <property type="match status" value="1"/>
</dbReference>
<dbReference type="eggNOG" id="COG2267">
    <property type="taxonomic scope" value="Bacteria"/>
</dbReference>
<dbReference type="PRINTS" id="PR00412">
    <property type="entry name" value="EPOXHYDRLASE"/>
</dbReference>
<dbReference type="InterPro" id="IPR029058">
    <property type="entry name" value="AB_hydrolase_fold"/>
</dbReference>
<dbReference type="Proteomes" id="UP000025229">
    <property type="component" value="Chromosome"/>
</dbReference>
<dbReference type="InterPro" id="IPR000073">
    <property type="entry name" value="AB_hydrolase_1"/>
</dbReference>
<evidence type="ECO:0000259" key="2">
    <source>
        <dbReference type="Pfam" id="PF00561"/>
    </source>
</evidence>
<keyword evidence="5" id="KW-1185">Reference proteome</keyword>
<evidence type="ECO:0000313" key="4">
    <source>
        <dbReference type="EMBL" id="MDX5894382.1"/>
    </source>
</evidence>
<dbReference type="STRING" id="42256.RradSPS_1693"/>
<dbReference type="Proteomes" id="UP001281130">
    <property type="component" value="Unassembled WGS sequence"/>
</dbReference>
<dbReference type="InterPro" id="IPR000639">
    <property type="entry name" value="Epox_hydrolase-like"/>
</dbReference>
<dbReference type="PANTHER" id="PTHR43329">
    <property type="entry name" value="EPOXIDE HYDROLASE"/>
    <property type="match status" value="1"/>
</dbReference>
<sequence length="297" mass="33961">MFADEPRVPGVELEHRYADLEGVRLHYVEAGRGPLVVLLHGFPEFWYSWRFQLPALVEAGYRVVAPDGRGYNLSGKPRGVGSYRVEALARDVRDLVFHLGESRTALVGHDWGAAVAWVAAMRHPEVVGRLAVLNVPHPERFLRGLLSPEQLLRSWYVFALQAPGPPGRLVERLVFRWVRSGWRRDPARPGTFTESDIHHYTQAMSRPGALRCAADYYRALFRRNPLRIAREMRPVEAPTLVVWGERDRYLMPTLAEPDPAWVPDLRVVRLPEASHWVQQDSPEEVNEALLNFLGEDR</sequence>
<dbReference type="SUPFAM" id="SSF53474">
    <property type="entry name" value="alpha/beta-Hydrolases"/>
    <property type="match status" value="1"/>
</dbReference>
<dbReference type="Gene3D" id="3.40.50.1820">
    <property type="entry name" value="alpha/beta hydrolase"/>
    <property type="match status" value="1"/>
</dbReference>
<name>A0A023X451_RUBRA</name>
<protein>
    <submittedName>
        <fullName evidence="3 4">Alpha/beta hydrolase</fullName>
    </submittedName>
</protein>
<dbReference type="HOGENOM" id="CLU_020336_7_2_11"/>
<keyword evidence="1 3" id="KW-0378">Hydrolase</keyword>
<dbReference type="KEGG" id="rrd:RradSPS_1693"/>
<dbReference type="PRINTS" id="PR00111">
    <property type="entry name" value="ABHYDROLASE"/>
</dbReference>
<dbReference type="EMBL" id="JAWXXX010000001">
    <property type="protein sequence ID" value="MDX5894382.1"/>
    <property type="molecule type" value="Genomic_DNA"/>
</dbReference>
<dbReference type="GO" id="GO:0016746">
    <property type="term" value="F:acyltransferase activity"/>
    <property type="evidence" value="ECO:0007669"/>
    <property type="project" value="UniProtKB-KW"/>
</dbReference>
<accession>A0A023X451</accession>
<reference evidence="3 5" key="1">
    <citation type="submission" date="2014-03" db="EMBL/GenBank/DDBJ databases">
        <title>Complete genome sequence of the Radio-Resistant Rubrobacter radiotolerans RSPS-4.</title>
        <authorList>
            <person name="Egas C.C."/>
            <person name="Barroso C.C."/>
            <person name="Froufe H.J.C."/>
            <person name="Pacheco J.J."/>
            <person name="Albuquerque L.L."/>
            <person name="da Costa M.M.S."/>
        </authorList>
    </citation>
    <scope>NUCLEOTIDE SEQUENCE [LARGE SCALE GENOMIC DNA]</scope>
    <source>
        <strain evidence="3 5">RSPS-4</strain>
    </source>
</reference>
<dbReference type="EMBL" id="CP007514">
    <property type="protein sequence ID" value="AHY46976.1"/>
    <property type="molecule type" value="Genomic_DNA"/>
</dbReference>
<evidence type="ECO:0000313" key="3">
    <source>
        <dbReference type="EMBL" id="AHY46976.1"/>
    </source>
</evidence>
<evidence type="ECO:0000256" key="1">
    <source>
        <dbReference type="ARBA" id="ARBA00022801"/>
    </source>
</evidence>
<proteinExistence type="predicted"/>
<keyword evidence="3" id="KW-0808">Transferase</keyword>
<dbReference type="AlphaFoldDB" id="A0A023X451"/>
<keyword evidence="3" id="KW-0012">Acyltransferase</keyword>
<reference evidence="4" key="2">
    <citation type="submission" date="2023-11" db="EMBL/GenBank/DDBJ databases">
        <title>MicrobeMod: A computational toolkit for identifying prokaryotic methylation and restriction-modification with nanopore sequencing.</title>
        <authorList>
            <person name="Crits-Christoph A."/>
            <person name="Kang S.C."/>
            <person name="Lee H."/>
            <person name="Ostrov N."/>
        </authorList>
    </citation>
    <scope>NUCLEOTIDE SEQUENCE</scope>
    <source>
        <strain evidence="4">ATCC 51242</strain>
    </source>
</reference>
<gene>
    <name evidence="3" type="ORF">RradSPS_1693</name>
    <name evidence="4" type="ORF">SIL72_10125</name>
</gene>
<evidence type="ECO:0000313" key="5">
    <source>
        <dbReference type="Proteomes" id="UP000025229"/>
    </source>
</evidence>
<dbReference type="GO" id="GO:0016787">
    <property type="term" value="F:hydrolase activity"/>
    <property type="evidence" value="ECO:0007669"/>
    <property type="project" value="UniProtKB-KW"/>
</dbReference>
<organism evidence="3 5">
    <name type="scientific">Rubrobacter radiotolerans</name>
    <name type="common">Arthrobacter radiotolerans</name>
    <dbReference type="NCBI Taxonomy" id="42256"/>
    <lineage>
        <taxon>Bacteria</taxon>
        <taxon>Bacillati</taxon>
        <taxon>Actinomycetota</taxon>
        <taxon>Rubrobacteria</taxon>
        <taxon>Rubrobacterales</taxon>
        <taxon>Rubrobacteraceae</taxon>
        <taxon>Rubrobacter</taxon>
    </lineage>
</organism>
<feature type="domain" description="AB hydrolase-1" evidence="2">
    <location>
        <begin position="34"/>
        <end position="280"/>
    </location>
</feature>
<dbReference type="OrthoDB" id="2987348at2"/>
<dbReference type="RefSeq" id="WP_038681970.1">
    <property type="nucleotide sequence ID" value="NZ_CP007514.1"/>
</dbReference>